<comment type="caution">
    <text evidence="1">The sequence shown here is derived from an EMBL/GenBank/DDBJ whole genome shotgun (WGS) entry which is preliminary data.</text>
</comment>
<gene>
    <name evidence="1" type="ORF">NHX12_013416</name>
</gene>
<dbReference type="Proteomes" id="UP001148018">
    <property type="component" value="Unassembled WGS sequence"/>
</dbReference>
<evidence type="ECO:0000313" key="1">
    <source>
        <dbReference type="EMBL" id="KAJ3587025.1"/>
    </source>
</evidence>
<accession>A0A9Q0DEC0</accession>
<protein>
    <submittedName>
        <fullName evidence="1">Uncharacterized protein</fullName>
    </submittedName>
</protein>
<sequence>MVTWAGGGGGYCLRALCVPLSAPVADRTGQNETPREAVFAERAPAPPLARLAPCANALRVGGFDWATESSVIQTSSPIGYKEDTLAL</sequence>
<reference evidence="1" key="1">
    <citation type="submission" date="2022-07" db="EMBL/GenBank/DDBJ databases">
        <title>Chromosome-level genome of Muraenolepis orangiensis.</title>
        <authorList>
            <person name="Kim J."/>
        </authorList>
    </citation>
    <scope>NUCLEOTIDE SEQUENCE</scope>
    <source>
        <strain evidence="1">KU_S4_2022</strain>
        <tissue evidence="1">Muscle</tissue>
    </source>
</reference>
<keyword evidence="2" id="KW-1185">Reference proteome</keyword>
<dbReference type="EMBL" id="JANIIK010000117">
    <property type="protein sequence ID" value="KAJ3587025.1"/>
    <property type="molecule type" value="Genomic_DNA"/>
</dbReference>
<organism evidence="1 2">
    <name type="scientific">Muraenolepis orangiensis</name>
    <name type="common">Patagonian moray cod</name>
    <dbReference type="NCBI Taxonomy" id="630683"/>
    <lineage>
        <taxon>Eukaryota</taxon>
        <taxon>Metazoa</taxon>
        <taxon>Chordata</taxon>
        <taxon>Craniata</taxon>
        <taxon>Vertebrata</taxon>
        <taxon>Euteleostomi</taxon>
        <taxon>Actinopterygii</taxon>
        <taxon>Neopterygii</taxon>
        <taxon>Teleostei</taxon>
        <taxon>Neoteleostei</taxon>
        <taxon>Acanthomorphata</taxon>
        <taxon>Zeiogadaria</taxon>
        <taxon>Gadariae</taxon>
        <taxon>Gadiformes</taxon>
        <taxon>Muraenolepidoidei</taxon>
        <taxon>Muraenolepididae</taxon>
        <taxon>Muraenolepis</taxon>
    </lineage>
</organism>
<proteinExistence type="predicted"/>
<evidence type="ECO:0000313" key="2">
    <source>
        <dbReference type="Proteomes" id="UP001148018"/>
    </source>
</evidence>
<name>A0A9Q0DEC0_9TELE</name>
<dbReference type="AlphaFoldDB" id="A0A9Q0DEC0"/>